<gene>
    <name evidence="2" type="ORF">DFP97_11766</name>
</gene>
<dbReference type="EMBL" id="QPJD01000017">
    <property type="protein sequence ID" value="RCW42342.1"/>
    <property type="molecule type" value="Genomic_DNA"/>
</dbReference>
<dbReference type="AlphaFoldDB" id="A0A368VNA3"/>
<evidence type="ECO:0000313" key="2">
    <source>
        <dbReference type="EMBL" id="RCW42342.1"/>
    </source>
</evidence>
<evidence type="ECO:0000256" key="1">
    <source>
        <dbReference type="SAM" id="SignalP"/>
    </source>
</evidence>
<proteinExistence type="predicted"/>
<evidence type="ECO:0008006" key="4">
    <source>
        <dbReference type="Google" id="ProtNLM"/>
    </source>
</evidence>
<sequence>MKKYTIAAVVLTACLTALSFALAGEREYVPVAKTAGLQTVYIESVEQRDHQYRLSVDQVEWYEGEEATRMFLEREGDAEMEGPPDGYYVINDDSTLKTMPIDDDAVVLMQIYNRTGNIAEADIVWDEQITVEKFIELINLEDDLQLKNFPYHLTVKDGEIVRIVQQYVP</sequence>
<protein>
    <recommendedName>
        <fullName evidence="4">Copper amine oxidase-like protein</fullName>
    </recommendedName>
</protein>
<evidence type="ECO:0000313" key="3">
    <source>
        <dbReference type="Proteomes" id="UP000252415"/>
    </source>
</evidence>
<dbReference type="RefSeq" id="WP_114382893.1">
    <property type="nucleotide sequence ID" value="NZ_QPJD01000017.1"/>
</dbReference>
<dbReference type="OrthoDB" id="2678247at2"/>
<name>A0A368VNA3_9BACL</name>
<keyword evidence="1" id="KW-0732">Signal</keyword>
<comment type="caution">
    <text evidence="2">The sequence shown here is derived from an EMBL/GenBank/DDBJ whole genome shotgun (WGS) entry which is preliminary data.</text>
</comment>
<feature type="chain" id="PRO_5016843424" description="Copper amine oxidase-like protein" evidence="1">
    <location>
        <begin position="24"/>
        <end position="169"/>
    </location>
</feature>
<keyword evidence="3" id="KW-1185">Reference proteome</keyword>
<dbReference type="Proteomes" id="UP000252415">
    <property type="component" value="Unassembled WGS sequence"/>
</dbReference>
<accession>A0A368VNA3</accession>
<feature type="signal peptide" evidence="1">
    <location>
        <begin position="1"/>
        <end position="23"/>
    </location>
</feature>
<organism evidence="2 3">
    <name type="scientific">Paenibacillus prosopidis</name>
    <dbReference type="NCBI Taxonomy" id="630520"/>
    <lineage>
        <taxon>Bacteria</taxon>
        <taxon>Bacillati</taxon>
        <taxon>Bacillota</taxon>
        <taxon>Bacilli</taxon>
        <taxon>Bacillales</taxon>
        <taxon>Paenibacillaceae</taxon>
        <taxon>Paenibacillus</taxon>
    </lineage>
</organism>
<reference evidence="2 3" key="1">
    <citation type="submission" date="2018-07" db="EMBL/GenBank/DDBJ databases">
        <title>Genomic Encyclopedia of Type Strains, Phase III (KMG-III): the genomes of soil and plant-associated and newly described type strains.</title>
        <authorList>
            <person name="Whitman W."/>
        </authorList>
    </citation>
    <scope>NUCLEOTIDE SEQUENCE [LARGE SCALE GENOMIC DNA]</scope>
    <source>
        <strain evidence="2 3">CECT 7506</strain>
    </source>
</reference>